<feature type="domain" description="RagB/SusD" evidence="7">
    <location>
        <begin position="326"/>
        <end position="466"/>
    </location>
</feature>
<dbReference type="Pfam" id="PF07980">
    <property type="entry name" value="SusD_RagB"/>
    <property type="match status" value="1"/>
</dbReference>
<dbReference type="Proteomes" id="UP000192610">
    <property type="component" value="Unassembled WGS sequence"/>
</dbReference>
<evidence type="ECO:0000313" key="9">
    <source>
        <dbReference type="EMBL" id="OQP54312.1"/>
    </source>
</evidence>
<evidence type="ECO:0008006" key="11">
    <source>
        <dbReference type="Google" id="ProtNLM"/>
    </source>
</evidence>
<dbReference type="PROSITE" id="PS51257">
    <property type="entry name" value="PROKAR_LIPOPROTEIN"/>
    <property type="match status" value="1"/>
</dbReference>
<dbReference type="InterPro" id="IPR033985">
    <property type="entry name" value="SusD-like_N"/>
</dbReference>
<dbReference type="Pfam" id="PF14322">
    <property type="entry name" value="SusD-like_3"/>
    <property type="match status" value="1"/>
</dbReference>
<dbReference type="OrthoDB" id="625727at2"/>
<feature type="region of interest" description="Disordered" evidence="6">
    <location>
        <begin position="437"/>
        <end position="466"/>
    </location>
</feature>
<keyword evidence="3" id="KW-0732">Signal</keyword>
<evidence type="ECO:0000313" key="10">
    <source>
        <dbReference type="Proteomes" id="UP000192610"/>
    </source>
</evidence>
<dbReference type="InterPro" id="IPR012944">
    <property type="entry name" value="SusD_RagB_dom"/>
</dbReference>
<dbReference type="Gene3D" id="1.25.40.390">
    <property type="match status" value="1"/>
</dbReference>
<keyword evidence="5" id="KW-0998">Cell outer membrane</keyword>
<protein>
    <recommendedName>
        <fullName evidence="11">Carbohydrate-binding protein SusD</fullName>
    </recommendedName>
</protein>
<proteinExistence type="inferred from homology"/>
<dbReference type="GO" id="GO:0009279">
    <property type="term" value="C:cell outer membrane"/>
    <property type="evidence" value="ECO:0007669"/>
    <property type="project" value="UniProtKB-SubCell"/>
</dbReference>
<dbReference type="InterPro" id="IPR011990">
    <property type="entry name" value="TPR-like_helical_dom_sf"/>
</dbReference>
<sequence length="466" mass="52202">MKSIYISIIVLAFITGCKKFVEIPPPETQLVTTGVFSNSATATAATTAIYSQMYNNWVSYTISQSTGLLGDELTGYSTFTPQTQYYENAMVATKANGEWSNAYNYIYQANVIITALSNNTAISTAVVKQLTGEAQFIRAFWHFYLTNCYGDVPLVTTTDYRVNGTMARTPKSEVMQQVVADLRDAQELLSPDFIDASDTVITDDRVRPTKWAATALLARVYLYTGDWANAEAQATTVINKTDQFGLEPDLNAVFLKNCREAIWQLATPLPAYDYNTQDGFYYILFGTPSNANYGSTTLSSQLLNSFDSADQRKVNWVSSISENGTDYYFPYKYKVSMSPDITEYTMVLRLAEQYLIRAEARAQQNNLEGAQADLNEIRTRAGLPNTTATTQTDLLAAVLNERQWELFTEWGHRWFDLIRTNNLNSVMRVVTPAKGGSWDPDGHQALYPIPQSDRNSNPHLSQNTGY</sequence>
<gene>
    <name evidence="9" type="ORF">A4H97_22780</name>
</gene>
<evidence type="ECO:0000256" key="5">
    <source>
        <dbReference type="ARBA" id="ARBA00023237"/>
    </source>
</evidence>
<keyword evidence="10" id="KW-1185">Reference proteome</keyword>
<name>A0A1V9F7Q9_9BACT</name>
<evidence type="ECO:0000259" key="8">
    <source>
        <dbReference type="Pfam" id="PF14322"/>
    </source>
</evidence>
<feature type="domain" description="SusD-like N-terminal" evidence="8">
    <location>
        <begin position="53"/>
        <end position="222"/>
    </location>
</feature>
<evidence type="ECO:0000256" key="2">
    <source>
        <dbReference type="ARBA" id="ARBA00006275"/>
    </source>
</evidence>
<dbReference type="RefSeq" id="WP_081197621.1">
    <property type="nucleotide sequence ID" value="NZ_FOCZ01000011.1"/>
</dbReference>
<evidence type="ECO:0000256" key="6">
    <source>
        <dbReference type="SAM" id="MobiDB-lite"/>
    </source>
</evidence>
<dbReference type="CDD" id="cd08977">
    <property type="entry name" value="SusD"/>
    <property type="match status" value="1"/>
</dbReference>
<dbReference type="AlphaFoldDB" id="A0A1V9F7Q9"/>
<evidence type="ECO:0000259" key="7">
    <source>
        <dbReference type="Pfam" id="PF07980"/>
    </source>
</evidence>
<evidence type="ECO:0000256" key="4">
    <source>
        <dbReference type="ARBA" id="ARBA00023136"/>
    </source>
</evidence>
<evidence type="ECO:0000256" key="1">
    <source>
        <dbReference type="ARBA" id="ARBA00004442"/>
    </source>
</evidence>
<keyword evidence="4" id="KW-0472">Membrane</keyword>
<comment type="caution">
    <text evidence="9">The sequence shown here is derived from an EMBL/GenBank/DDBJ whole genome shotgun (WGS) entry which is preliminary data.</text>
</comment>
<feature type="compositionally biased region" description="Polar residues" evidence="6">
    <location>
        <begin position="452"/>
        <end position="466"/>
    </location>
</feature>
<dbReference type="STRING" id="354355.SAMN05660816_05154"/>
<dbReference type="EMBL" id="LVXG01000004">
    <property type="protein sequence ID" value="OQP54312.1"/>
    <property type="molecule type" value="Genomic_DNA"/>
</dbReference>
<evidence type="ECO:0000256" key="3">
    <source>
        <dbReference type="ARBA" id="ARBA00022729"/>
    </source>
</evidence>
<reference evidence="10" key="1">
    <citation type="submission" date="2016-04" db="EMBL/GenBank/DDBJ databases">
        <authorList>
            <person name="Chen L."/>
            <person name="Zhuang W."/>
            <person name="Wang G."/>
        </authorList>
    </citation>
    <scope>NUCLEOTIDE SEQUENCE [LARGE SCALE GENOMIC DNA]</scope>
    <source>
        <strain evidence="10">17621</strain>
    </source>
</reference>
<dbReference type="SUPFAM" id="SSF48452">
    <property type="entry name" value="TPR-like"/>
    <property type="match status" value="1"/>
</dbReference>
<organism evidence="9 10">
    <name type="scientific">Niastella yeongjuensis</name>
    <dbReference type="NCBI Taxonomy" id="354355"/>
    <lineage>
        <taxon>Bacteria</taxon>
        <taxon>Pseudomonadati</taxon>
        <taxon>Bacteroidota</taxon>
        <taxon>Chitinophagia</taxon>
        <taxon>Chitinophagales</taxon>
        <taxon>Chitinophagaceae</taxon>
        <taxon>Niastella</taxon>
    </lineage>
</organism>
<comment type="similarity">
    <text evidence="2">Belongs to the SusD family.</text>
</comment>
<accession>A0A1V9F7Q9</accession>
<comment type="subcellular location">
    <subcellularLocation>
        <location evidence="1">Cell outer membrane</location>
    </subcellularLocation>
</comment>